<proteinExistence type="inferred from homology"/>
<comment type="similarity">
    <text evidence="1 5">Belongs to the universal ribosomal protein uL29 family.</text>
</comment>
<feature type="compositionally biased region" description="Low complexity" evidence="6">
    <location>
        <begin position="149"/>
        <end position="159"/>
    </location>
</feature>
<dbReference type="Proteomes" id="UP000182977">
    <property type="component" value="Chromosome I"/>
</dbReference>
<dbReference type="AlphaFoldDB" id="A0A1H2M865"/>
<sequence>MAIGTKNLDAVSLRDRSDDDLVEELKKAKESLFNLRFQGATGQLESHGRLKAVRRDIARIYTIMRERELGIVAVVAAPVEPKKTDDAEAKADKAEAKAEPKKAAAKKTPAKKAATQDTAPSAEKRASGGADDDAEAPKKAAPRKRTAKKAAAAQDIAPSAEKRTSDEEGAE</sequence>
<dbReference type="InterPro" id="IPR036049">
    <property type="entry name" value="Ribosomal_uL29_sf"/>
</dbReference>
<dbReference type="GO" id="GO:0022625">
    <property type="term" value="C:cytosolic large ribosomal subunit"/>
    <property type="evidence" value="ECO:0007669"/>
    <property type="project" value="TreeGrafter"/>
</dbReference>
<dbReference type="PANTHER" id="PTHR10916">
    <property type="entry name" value="60S RIBOSOMAL PROTEIN L35/50S RIBOSOMAL PROTEIN L29"/>
    <property type="match status" value="1"/>
</dbReference>
<protein>
    <recommendedName>
        <fullName evidence="4 5">Large ribosomal subunit protein uL29</fullName>
    </recommendedName>
</protein>
<dbReference type="STRING" id="419479.SAMN04488563_7183"/>
<gene>
    <name evidence="5" type="primary">rpmC</name>
    <name evidence="7" type="ORF">SAMN04488563_7183</name>
</gene>
<dbReference type="PANTHER" id="PTHR10916:SF0">
    <property type="entry name" value="LARGE RIBOSOMAL SUBUNIT PROTEIN UL29C"/>
    <property type="match status" value="1"/>
</dbReference>
<dbReference type="HAMAP" id="MF_00374">
    <property type="entry name" value="Ribosomal_uL29"/>
    <property type="match status" value="1"/>
</dbReference>
<evidence type="ECO:0000256" key="5">
    <source>
        <dbReference type="HAMAP-Rule" id="MF_00374"/>
    </source>
</evidence>
<dbReference type="PROSITE" id="PS00579">
    <property type="entry name" value="RIBOSOMAL_L29"/>
    <property type="match status" value="1"/>
</dbReference>
<dbReference type="FunFam" id="1.10.287.310:FF:000001">
    <property type="entry name" value="50S ribosomal protein L29"/>
    <property type="match status" value="1"/>
</dbReference>
<dbReference type="OrthoDB" id="9815192at2"/>
<dbReference type="GO" id="GO:0006412">
    <property type="term" value="P:translation"/>
    <property type="evidence" value="ECO:0007669"/>
    <property type="project" value="UniProtKB-UniRule"/>
</dbReference>
<dbReference type="Gene3D" id="1.10.287.310">
    <property type="match status" value="1"/>
</dbReference>
<evidence type="ECO:0000313" key="7">
    <source>
        <dbReference type="EMBL" id="SDU89304.1"/>
    </source>
</evidence>
<organism evidence="7 8">
    <name type="scientific">Jiangella alkaliphila</name>
    <dbReference type="NCBI Taxonomy" id="419479"/>
    <lineage>
        <taxon>Bacteria</taxon>
        <taxon>Bacillati</taxon>
        <taxon>Actinomycetota</taxon>
        <taxon>Actinomycetes</taxon>
        <taxon>Jiangellales</taxon>
        <taxon>Jiangellaceae</taxon>
        <taxon>Jiangella</taxon>
    </lineage>
</organism>
<feature type="compositionally biased region" description="Basic and acidic residues" evidence="6">
    <location>
        <begin position="160"/>
        <end position="171"/>
    </location>
</feature>
<evidence type="ECO:0000256" key="6">
    <source>
        <dbReference type="SAM" id="MobiDB-lite"/>
    </source>
</evidence>
<evidence type="ECO:0000256" key="2">
    <source>
        <dbReference type="ARBA" id="ARBA00022980"/>
    </source>
</evidence>
<accession>A0A1H2M865</accession>
<dbReference type="InterPro" id="IPR050063">
    <property type="entry name" value="Ribosomal_protein_uL29"/>
</dbReference>
<dbReference type="GO" id="GO:0003735">
    <property type="term" value="F:structural constituent of ribosome"/>
    <property type="evidence" value="ECO:0007669"/>
    <property type="project" value="InterPro"/>
</dbReference>
<dbReference type="CDD" id="cd00427">
    <property type="entry name" value="Ribosomal_L29_HIP"/>
    <property type="match status" value="1"/>
</dbReference>
<feature type="compositionally biased region" description="Basic and acidic residues" evidence="6">
    <location>
        <begin position="80"/>
        <end position="102"/>
    </location>
</feature>
<dbReference type="InterPro" id="IPR001854">
    <property type="entry name" value="Ribosomal_uL29"/>
</dbReference>
<name>A0A1H2M865_9ACTN</name>
<dbReference type="EMBL" id="LT629791">
    <property type="protein sequence ID" value="SDU89304.1"/>
    <property type="molecule type" value="Genomic_DNA"/>
</dbReference>
<evidence type="ECO:0000256" key="3">
    <source>
        <dbReference type="ARBA" id="ARBA00023274"/>
    </source>
</evidence>
<feature type="region of interest" description="Disordered" evidence="6">
    <location>
        <begin position="76"/>
        <end position="171"/>
    </location>
</feature>
<evidence type="ECO:0000256" key="1">
    <source>
        <dbReference type="ARBA" id="ARBA00009254"/>
    </source>
</evidence>
<evidence type="ECO:0000313" key="8">
    <source>
        <dbReference type="Proteomes" id="UP000182977"/>
    </source>
</evidence>
<keyword evidence="3 5" id="KW-0687">Ribonucleoprotein</keyword>
<evidence type="ECO:0000256" key="4">
    <source>
        <dbReference type="ARBA" id="ARBA00035204"/>
    </source>
</evidence>
<dbReference type="NCBIfam" id="TIGR00012">
    <property type="entry name" value="L29"/>
    <property type="match status" value="1"/>
</dbReference>
<keyword evidence="8" id="KW-1185">Reference proteome</keyword>
<feature type="compositionally biased region" description="Low complexity" evidence="6">
    <location>
        <begin position="111"/>
        <end position="120"/>
    </location>
</feature>
<keyword evidence="2 5" id="KW-0689">Ribosomal protein</keyword>
<dbReference type="SUPFAM" id="SSF46561">
    <property type="entry name" value="Ribosomal protein L29 (L29p)"/>
    <property type="match status" value="1"/>
</dbReference>
<dbReference type="InterPro" id="IPR018254">
    <property type="entry name" value="Ribosomal_uL29_CS"/>
</dbReference>
<reference evidence="8" key="1">
    <citation type="submission" date="2016-10" db="EMBL/GenBank/DDBJ databases">
        <authorList>
            <person name="Varghese N."/>
            <person name="Submissions S."/>
        </authorList>
    </citation>
    <scope>NUCLEOTIDE SEQUENCE [LARGE SCALE GENOMIC DNA]</scope>
    <source>
        <strain evidence="8">DSM 45079</strain>
    </source>
</reference>
<dbReference type="Pfam" id="PF00831">
    <property type="entry name" value="Ribosomal_L29"/>
    <property type="match status" value="1"/>
</dbReference>